<evidence type="ECO:0008006" key="5">
    <source>
        <dbReference type="Google" id="ProtNLM"/>
    </source>
</evidence>
<feature type="transmembrane region" description="Helical" evidence="1">
    <location>
        <begin position="44"/>
        <end position="66"/>
    </location>
</feature>
<gene>
    <name evidence="3" type="ORF">AUJ44_00615</name>
</gene>
<name>A0A1J4VFK2_9BACT</name>
<dbReference type="AlphaFoldDB" id="A0A1J4VFK2"/>
<organism evidence="3 4">
    <name type="scientific">Candidatus Nomurabacteria bacterium CG1_02_47_685</name>
    <dbReference type="NCBI Taxonomy" id="1805282"/>
    <lineage>
        <taxon>Bacteria</taxon>
        <taxon>Candidatus Nomuraibacteriota</taxon>
    </lineage>
</organism>
<feature type="signal peptide" evidence="2">
    <location>
        <begin position="1"/>
        <end position="26"/>
    </location>
</feature>
<keyword evidence="1" id="KW-1133">Transmembrane helix</keyword>
<proteinExistence type="predicted"/>
<dbReference type="Proteomes" id="UP000183206">
    <property type="component" value="Unassembled WGS sequence"/>
</dbReference>
<keyword evidence="2" id="KW-0732">Signal</keyword>
<feature type="transmembrane region" description="Helical" evidence="1">
    <location>
        <begin position="87"/>
        <end position="109"/>
    </location>
</feature>
<evidence type="ECO:0000313" key="3">
    <source>
        <dbReference type="EMBL" id="OIO33278.1"/>
    </source>
</evidence>
<evidence type="ECO:0000256" key="2">
    <source>
        <dbReference type="SAM" id="SignalP"/>
    </source>
</evidence>
<dbReference type="STRING" id="1805282.AUJ44_00615"/>
<protein>
    <recommendedName>
        <fullName evidence="5">DUF4134 domain-containing protein</fullName>
    </recommendedName>
</protein>
<dbReference type="Pfam" id="PF18895">
    <property type="entry name" value="T4SS_pilin"/>
    <property type="match status" value="1"/>
</dbReference>
<keyword evidence="1" id="KW-0472">Membrane</keyword>
<comment type="caution">
    <text evidence="3">The sequence shown here is derived from an EMBL/GenBank/DDBJ whole genome shotgun (WGS) entry which is preliminary data.</text>
</comment>
<keyword evidence="1" id="KW-0812">Transmembrane</keyword>
<evidence type="ECO:0000256" key="1">
    <source>
        <dbReference type="SAM" id="Phobius"/>
    </source>
</evidence>
<accession>A0A1J4VFK2</accession>
<sequence length="128" mass="13757">MNKKFSVKMAIVGTLASAMSPFIALAQAGAPPAGVTDVESLFSYIHAFFNSSIPILISMAVLYFVWSVFRYVGAGDNPEKRAEGAKLMVYAVVSIFVMVSVWGLVNILVNTFGLSNVIPPFPKVPTIP</sequence>
<dbReference type="InterPro" id="IPR043993">
    <property type="entry name" value="T4SS_pilin"/>
</dbReference>
<reference evidence="3 4" key="1">
    <citation type="journal article" date="2016" name="Environ. Microbiol.">
        <title>Genomic resolution of a cold subsurface aquifer community provides metabolic insights for novel microbes adapted to high CO concentrations.</title>
        <authorList>
            <person name="Probst A.J."/>
            <person name="Castelle C.J."/>
            <person name="Singh A."/>
            <person name="Brown C.T."/>
            <person name="Anantharaman K."/>
            <person name="Sharon I."/>
            <person name="Hug L.A."/>
            <person name="Burstein D."/>
            <person name="Emerson J.B."/>
            <person name="Thomas B.C."/>
            <person name="Banfield J.F."/>
        </authorList>
    </citation>
    <scope>NUCLEOTIDE SEQUENCE [LARGE SCALE GENOMIC DNA]</scope>
    <source>
        <strain evidence="3">CG1_02_47_685</strain>
    </source>
</reference>
<evidence type="ECO:0000313" key="4">
    <source>
        <dbReference type="Proteomes" id="UP000183206"/>
    </source>
</evidence>
<dbReference type="EMBL" id="MNVO01000013">
    <property type="protein sequence ID" value="OIO33278.1"/>
    <property type="molecule type" value="Genomic_DNA"/>
</dbReference>
<feature type="chain" id="PRO_5013018023" description="DUF4134 domain-containing protein" evidence="2">
    <location>
        <begin position="27"/>
        <end position="128"/>
    </location>
</feature>